<evidence type="ECO:0000259" key="3">
    <source>
        <dbReference type="Pfam" id="PF13511"/>
    </source>
</evidence>
<dbReference type="Pfam" id="PF00462">
    <property type="entry name" value="Glutaredoxin"/>
    <property type="match status" value="1"/>
</dbReference>
<keyword evidence="5" id="KW-1185">Reference proteome</keyword>
<name>A0ABU1WJK1_9BURK</name>
<comment type="caution">
    <text evidence="4">The sequence shown here is derived from an EMBL/GenBank/DDBJ whole genome shotgun (WGS) entry which is preliminary data.</text>
</comment>
<dbReference type="SUPFAM" id="SSF52833">
    <property type="entry name" value="Thioredoxin-like"/>
    <property type="match status" value="1"/>
</dbReference>
<feature type="compositionally biased region" description="Pro residues" evidence="1">
    <location>
        <begin position="204"/>
        <end position="222"/>
    </location>
</feature>
<dbReference type="CDD" id="cd02976">
    <property type="entry name" value="NrdH"/>
    <property type="match status" value="1"/>
</dbReference>
<dbReference type="Proteomes" id="UP001265700">
    <property type="component" value="Unassembled WGS sequence"/>
</dbReference>
<proteinExistence type="predicted"/>
<dbReference type="EMBL" id="JAVDWU010000002">
    <property type="protein sequence ID" value="MDR7149448.1"/>
    <property type="molecule type" value="Genomic_DNA"/>
</dbReference>
<feature type="compositionally biased region" description="Low complexity" evidence="1">
    <location>
        <begin position="55"/>
        <end position="73"/>
    </location>
</feature>
<feature type="compositionally biased region" description="Low complexity" evidence="1">
    <location>
        <begin position="189"/>
        <end position="203"/>
    </location>
</feature>
<organism evidence="4 5">
    <name type="scientific">Hydrogenophaga palleronii</name>
    <dbReference type="NCBI Taxonomy" id="65655"/>
    <lineage>
        <taxon>Bacteria</taxon>
        <taxon>Pseudomonadati</taxon>
        <taxon>Pseudomonadota</taxon>
        <taxon>Betaproteobacteria</taxon>
        <taxon>Burkholderiales</taxon>
        <taxon>Comamonadaceae</taxon>
        <taxon>Hydrogenophaga</taxon>
    </lineage>
</organism>
<evidence type="ECO:0000256" key="1">
    <source>
        <dbReference type="SAM" id="MobiDB-lite"/>
    </source>
</evidence>
<reference evidence="4 5" key="1">
    <citation type="submission" date="2023-07" db="EMBL/GenBank/DDBJ databases">
        <title>Sorghum-associated microbial communities from plants grown in Nebraska, USA.</title>
        <authorList>
            <person name="Schachtman D."/>
        </authorList>
    </citation>
    <scope>NUCLEOTIDE SEQUENCE [LARGE SCALE GENOMIC DNA]</scope>
    <source>
        <strain evidence="4 5">4249</strain>
    </source>
</reference>
<sequence length="229" mass="23560">MNVVPFASHNTTKSAPAWGRRMAGVLLAMAVAPVLAQGVYRIVGPDGRVTFSDQPPAADAAPRAPAATGPSAAGNAQLPYTLRQVVSRYPVTLYTSADCAPCNSGRNLLNGRGIPYTEKTVSSANDADALKRLSGDASLPLLTIGSQQLKGYSDAEWTQFLNAAGYPAQSALPAGYRRPEPSPLVSTQAASPTAAERATTPPADGAPPASPEPAVPVTPPVSNPSGIRF</sequence>
<evidence type="ECO:0000313" key="4">
    <source>
        <dbReference type="EMBL" id="MDR7149448.1"/>
    </source>
</evidence>
<dbReference type="InterPro" id="IPR002109">
    <property type="entry name" value="Glutaredoxin"/>
</dbReference>
<feature type="domain" description="Glutaredoxin" evidence="2">
    <location>
        <begin position="91"/>
        <end position="146"/>
    </location>
</feature>
<dbReference type="InterPro" id="IPR036249">
    <property type="entry name" value="Thioredoxin-like_sf"/>
</dbReference>
<feature type="region of interest" description="Disordered" evidence="1">
    <location>
        <begin position="53"/>
        <end position="73"/>
    </location>
</feature>
<evidence type="ECO:0000259" key="2">
    <source>
        <dbReference type="Pfam" id="PF00462"/>
    </source>
</evidence>
<dbReference type="InterPro" id="IPR025392">
    <property type="entry name" value="DUF4124"/>
</dbReference>
<dbReference type="PROSITE" id="PS51354">
    <property type="entry name" value="GLUTAREDOXIN_2"/>
    <property type="match status" value="1"/>
</dbReference>
<accession>A0ABU1WJK1</accession>
<protein>
    <submittedName>
        <fullName evidence="4">Glutaredoxin</fullName>
    </submittedName>
</protein>
<dbReference type="Gene3D" id="3.40.30.10">
    <property type="entry name" value="Glutaredoxin"/>
    <property type="match status" value="1"/>
</dbReference>
<dbReference type="Pfam" id="PF13511">
    <property type="entry name" value="DUF4124"/>
    <property type="match status" value="1"/>
</dbReference>
<gene>
    <name evidence="4" type="ORF">J2W49_001397</name>
</gene>
<feature type="domain" description="DUF4124" evidence="3">
    <location>
        <begin position="26"/>
        <end position="73"/>
    </location>
</feature>
<feature type="region of interest" description="Disordered" evidence="1">
    <location>
        <begin position="172"/>
        <end position="229"/>
    </location>
</feature>
<evidence type="ECO:0000313" key="5">
    <source>
        <dbReference type="Proteomes" id="UP001265700"/>
    </source>
</evidence>